<comment type="caution">
    <text evidence="1">The sequence shown here is derived from an EMBL/GenBank/DDBJ whole genome shotgun (WGS) entry which is preliminary data.</text>
</comment>
<reference evidence="1" key="1">
    <citation type="journal article" date="2021" name="Environ. Microbiol.">
        <title>Gene family expansions and transcriptome signatures uncover fungal adaptations to wood decay.</title>
        <authorList>
            <person name="Hage H."/>
            <person name="Miyauchi S."/>
            <person name="Viragh M."/>
            <person name="Drula E."/>
            <person name="Min B."/>
            <person name="Chaduli D."/>
            <person name="Navarro D."/>
            <person name="Favel A."/>
            <person name="Norest M."/>
            <person name="Lesage-Meessen L."/>
            <person name="Balint B."/>
            <person name="Merenyi Z."/>
            <person name="de Eugenio L."/>
            <person name="Morin E."/>
            <person name="Martinez A.T."/>
            <person name="Baldrian P."/>
            <person name="Stursova M."/>
            <person name="Martinez M.J."/>
            <person name="Novotny C."/>
            <person name="Magnuson J.K."/>
            <person name="Spatafora J.W."/>
            <person name="Maurice S."/>
            <person name="Pangilinan J."/>
            <person name="Andreopoulos W."/>
            <person name="LaButti K."/>
            <person name="Hundley H."/>
            <person name="Na H."/>
            <person name="Kuo A."/>
            <person name="Barry K."/>
            <person name="Lipzen A."/>
            <person name="Henrissat B."/>
            <person name="Riley R."/>
            <person name="Ahrendt S."/>
            <person name="Nagy L.G."/>
            <person name="Grigoriev I.V."/>
            <person name="Martin F."/>
            <person name="Rosso M.N."/>
        </authorList>
    </citation>
    <scope>NUCLEOTIDE SEQUENCE</scope>
    <source>
        <strain evidence="1">CBS 384.51</strain>
    </source>
</reference>
<proteinExistence type="predicted"/>
<accession>A0ACB8TNB5</accession>
<sequence>MPHRPPTPTKSYGAILNAQDEKRHYIGINYTGSQHELHGCVNDAKNMRNFLIHYWGYKPEDIVLLTDDAALPRARPTRANVLDAMRWLVRDAREHDSLFFHYSGHGSQVKDRDGDEIDGYDEVILPVDFARAGYISDDLMHQIMIHPLPKNCRLTALFDSCHSGSALDLPYLYSTNGRVKGSQVTDAFYWKRATPADVISLSGCKDSQTSADTYSEAGGAVGAMSHAFMMSLKQNPKQTYQELLRSVRYVFIFVFLLVGFYSRRNKICRKILQDKYDQKPQLSTSHHIDTTLQFIL</sequence>
<dbReference type="EMBL" id="MU274965">
    <property type="protein sequence ID" value="KAI0083445.1"/>
    <property type="molecule type" value="Genomic_DNA"/>
</dbReference>
<dbReference type="Proteomes" id="UP001055072">
    <property type="component" value="Unassembled WGS sequence"/>
</dbReference>
<keyword evidence="2" id="KW-1185">Reference proteome</keyword>
<protein>
    <submittedName>
        <fullName evidence="1">Peptidase C14, caspase domain-containing protein</fullName>
    </submittedName>
</protein>
<gene>
    <name evidence="1" type="ORF">BDY19DRAFT_661100</name>
</gene>
<evidence type="ECO:0000313" key="1">
    <source>
        <dbReference type="EMBL" id="KAI0083445.1"/>
    </source>
</evidence>
<organism evidence="1 2">
    <name type="scientific">Irpex rosettiformis</name>
    <dbReference type="NCBI Taxonomy" id="378272"/>
    <lineage>
        <taxon>Eukaryota</taxon>
        <taxon>Fungi</taxon>
        <taxon>Dikarya</taxon>
        <taxon>Basidiomycota</taxon>
        <taxon>Agaricomycotina</taxon>
        <taxon>Agaricomycetes</taxon>
        <taxon>Polyporales</taxon>
        <taxon>Irpicaceae</taxon>
        <taxon>Irpex</taxon>
    </lineage>
</organism>
<name>A0ACB8TNB5_9APHY</name>
<evidence type="ECO:0000313" key="2">
    <source>
        <dbReference type="Proteomes" id="UP001055072"/>
    </source>
</evidence>